<evidence type="ECO:0000313" key="1">
    <source>
        <dbReference type="EMBL" id="SVB89898.1"/>
    </source>
</evidence>
<name>A0A382HRG7_9ZZZZ</name>
<protein>
    <submittedName>
        <fullName evidence="1">Uncharacterized protein</fullName>
    </submittedName>
</protein>
<sequence length="24" mass="2773">MAHYFEQEGLSTTQISLIHLHTES</sequence>
<proteinExistence type="predicted"/>
<feature type="non-terminal residue" evidence="1">
    <location>
        <position position="24"/>
    </location>
</feature>
<dbReference type="EMBL" id="UINC01062869">
    <property type="protein sequence ID" value="SVB89898.1"/>
    <property type="molecule type" value="Genomic_DNA"/>
</dbReference>
<reference evidence="1" key="1">
    <citation type="submission" date="2018-05" db="EMBL/GenBank/DDBJ databases">
        <authorList>
            <person name="Lanie J.A."/>
            <person name="Ng W.-L."/>
            <person name="Kazmierczak K.M."/>
            <person name="Andrzejewski T.M."/>
            <person name="Davidsen T.M."/>
            <person name="Wayne K.J."/>
            <person name="Tettelin H."/>
            <person name="Glass J.I."/>
            <person name="Rusch D."/>
            <person name="Podicherti R."/>
            <person name="Tsui H.-C.T."/>
            <person name="Winkler M.E."/>
        </authorList>
    </citation>
    <scope>NUCLEOTIDE SEQUENCE</scope>
</reference>
<organism evidence="1">
    <name type="scientific">marine metagenome</name>
    <dbReference type="NCBI Taxonomy" id="408172"/>
    <lineage>
        <taxon>unclassified sequences</taxon>
        <taxon>metagenomes</taxon>
        <taxon>ecological metagenomes</taxon>
    </lineage>
</organism>
<dbReference type="AlphaFoldDB" id="A0A382HRG7"/>
<accession>A0A382HRG7</accession>
<gene>
    <name evidence="1" type="ORF">METZ01_LOCUS242752</name>
</gene>